<name>Q7UM59_RHOBA</name>
<dbReference type="Proteomes" id="UP000001025">
    <property type="component" value="Chromosome"/>
</dbReference>
<organism evidence="1 2">
    <name type="scientific">Rhodopirellula baltica (strain DSM 10527 / NCIMB 13988 / SH1)</name>
    <dbReference type="NCBI Taxonomy" id="243090"/>
    <lineage>
        <taxon>Bacteria</taxon>
        <taxon>Pseudomonadati</taxon>
        <taxon>Planctomycetota</taxon>
        <taxon>Planctomycetia</taxon>
        <taxon>Pirellulales</taxon>
        <taxon>Pirellulaceae</taxon>
        <taxon>Rhodopirellula</taxon>
    </lineage>
</organism>
<dbReference type="EnsemblBacteria" id="CAD76058">
    <property type="protein sequence ID" value="CAD76058"/>
    <property type="gene ID" value="RB9050"/>
</dbReference>
<evidence type="ECO:0000313" key="2">
    <source>
        <dbReference type="Proteomes" id="UP000001025"/>
    </source>
</evidence>
<accession>Q7UM59</accession>
<gene>
    <name evidence="1" type="ordered locus">RB9050</name>
</gene>
<dbReference type="InParanoid" id="Q7UM59"/>
<dbReference type="AlphaFoldDB" id="Q7UM59"/>
<reference evidence="1 2" key="1">
    <citation type="journal article" date="2003" name="Proc. Natl. Acad. Sci. U.S.A.">
        <title>Complete genome sequence of the marine planctomycete Pirellula sp. strain 1.</title>
        <authorList>
            <person name="Gloeckner F.O."/>
            <person name="Kube M."/>
            <person name="Bauer M."/>
            <person name="Teeling H."/>
            <person name="Lombardot T."/>
            <person name="Ludwig W."/>
            <person name="Gade D."/>
            <person name="Beck A."/>
            <person name="Borzym K."/>
            <person name="Heitmann K."/>
            <person name="Rabus R."/>
            <person name="Schlesner H."/>
            <person name="Amann R."/>
            <person name="Reinhardt R."/>
        </authorList>
    </citation>
    <scope>NUCLEOTIDE SEQUENCE [LARGE SCALE GENOMIC DNA]</scope>
    <source>
        <strain evidence="2">DSM 10527 / NCIMB 13988 / SH1</strain>
    </source>
</reference>
<protein>
    <submittedName>
        <fullName evidence="1">Uncharacterized protein</fullName>
    </submittedName>
</protein>
<proteinExistence type="predicted"/>
<dbReference type="KEGG" id="rba:RB9050"/>
<sequence>MLHSRQLIHCESAEIFELFLPATHSGFPVKSAGLAKPLDVFHYQRYSPPKLMPWAQ</sequence>
<dbReference type="HOGENOM" id="CLU_3011304_0_0_0"/>
<dbReference type="EMBL" id="BX294148">
    <property type="protein sequence ID" value="CAD76058.1"/>
    <property type="molecule type" value="Genomic_DNA"/>
</dbReference>
<evidence type="ECO:0000313" key="1">
    <source>
        <dbReference type="EMBL" id="CAD76058.1"/>
    </source>
</evidence>
<keyword evidence="2" id="KW-1185">Reference proteome</keyword>